<dbReference type="PRINTS" id="PR00046">
    <property type="entry name" value="SIGMA70FCT"/>
</dbReference>
<sequence>MAVQGVPRKHHGSEEGSLDQYLRDISAYPLISRDEEAELARRIRVGDQGALDKLVRSNLRFVVSVAKKYQNQGVSLSDLINEGNLGLIRAAHKFDETKGIKFISYAVWWIRQAILQALAEQSRIVRVPLNRAGTLHRIGKRANTLLQELGREATHAEIAEGMELSEEEVAKTMAISQGHLSLDAPLTPGEDNRLLDYLADDVSAPPDEQTFEKALTEAIEESLASLKEREAKILRLYFGLDGEEPMTLEQIGALLGITRERVRQIKEKALSRLRHVSRARALESFLG</sequence>
<keyword evidence="2" id="KW-0731">Sigma factor</keyword>
<proteinExistence type="predicted"/>
<feature type="domain" description="RNA polymerase sigma-70 region 3" evidence="6">
    <location>
        <begin position="135"/>
        <end position="207"/>
    </location>
</feature>
<evidence type="ECO:0000259" key="6">
    <source>
        <dbReference type="Pfam" id="PF04539"/>
    </source>
</evidence>
<dbReference type="Pfam" id="PF04542">
    <property type="entry name" value="Sigma70_r2"/>
    <property type="match status" value="1"/>
</dbReference>
<dbReference type="CDD" id="cd06171">
    <property type="entry name" value="Sigma70_r4"/>
    <property type="match status" value="1"/>
</dbReference>
<accession>A0AA37QGE0</accession>
<dbReference type="Proteomes" id="UP001161325">
    <property type="component" value="Unassembled WGS sequence"/>
</dbReference>
<dbReference type="AlphaFoldDB" id="A0AA37QGE0"/>
<reference evidence="9" key="1">
    <citation type="submission" date="2022-08" db="EMBL/GenBank/DDBJ databases">
        <title>Draft genome sequencing of Roseisolibacter agri AW1220.</title>
        <authorList>
            <person name="Tobiishi Y."/>
            <person name="Tonouchi A."/>
        </authorList>
    </citation>
    <scope>NUCLEOTIDE SEQUENCE</scope>
    <source>
        <strain evidence="9">AW1220</strain>
    </source>
</reference>
<dbReference type="InterPro" id="IPR000943">
    <property type="entry name" value="RNA_pol_sigma70"/>
</dbReference>
<protein>
    <submittedName>
        <fullName evidence="9">RNA polymerase sigma factor RpoD</fullName>
    </submittedName>
</protein>
<evidence type="ECO:0000313" key="10">
    <source>
        <dbReference type="Proteomes" id="UP001161325"/>
    </source>
</evidence>
<dbReference type="Gene3D" id="1.10.601.10">
    <property type="entry name" value="RNA Polymerase Primary Sigma Factor"/>
    <property type="match status" value="1"/>
</dbReference>
<dbReference type="InterPro" id="IPR007630">
    <property type="entry name" value="RNA_pol_sigma70_r4"/>
</dbReference>
<evidence type="ECO:0000256" key="3">
    <source>
        <dbReference type="ARBA" id="ARBA00023125"/>
    </source>
</evidence>
<dbReference type="GO" id="GO:0003677">
    <property type="term" value="F:DNA binding"/>
    <property type="evidence" value="ECO:0007669"/>
    <property type="project" value="UniProtKB-KW"/>
</dbReference>
<keyword evidence="1" id="KW-0805">Transcription regulation</keyword>
<dbReference type="PANTHER" id="PTHR30603">
    <property type="entry name" value="RNA POLYMERASE SIGMA FACTOR RPO"/>
    <property type="match status" value="1"/>
</dbReference>
<dbReference type="Pfam" id="PF00140">
    <property type="entry name" value="Sigma70_r1_2"/>
    <property type="match status" value="1"/>
</dbReference>
<organism evidence="9 10">
    <name type="scientific">Roseisolibacter agri</name>
    <dbReference type="NCBI Taxonomy" id="2014610"/>
    <lineage>
        <taxon>Bacteria</taxon>
        <taxon>Pseudomonadati</taxon>
        <taxon>Gemmatimonadota</taxon>
        <taxon>Gemmatimonadia</taxon>
        <taxon>Gemmatimonadales</taxon>
        <taxon>Gemmatimonadaceae</taxon>
        <taxon>Roseisolibacter</taxon>
    </lineage>
</organism>
<comment type="caution">
    <text evidence="9">The sequence shown here is derived from an EMBL/GenBank/DDBJ whole genome shotgun (WGS) entry which is preliminary data.</text>
</comment>
<evidence type="ECO:0000256" key="4">
    <source>
        <dbReference type="ARBA" id="ARBA00023163"/>
    </source>
</evidence>
<dbReference type="InterPro" id="IPR050239">
    <property type="entry name" value="Sigma-70_RNA_pol_init_factors"/>
</dbReference>
<feature type="domain" description="RNA polymerase sigma-70 region 2" evidence="7">
    <location>
        <begin position="54"/>
        <end position="123"/>
    </location>
</feature>
<dbReference type="RefSeq" id="WP_284350771.1">
    <property type="nucleotide sequence ID" value="NZ_BRXS01000004.1"/>
</dbReference>
<dbReference type="Gene3D" id="1.10.10.10">
    <property type="entry name" value="Winged helix-like DNA-binding domain superfamily/Winged helix DNA-binding domain"/>
    <property type="match status" value="2"/>
</dbReference>
<dbReference type="PANTHER" id="PTHR30603:SF47">
    <property type="entry name" value="RNA POLYMERASE SIGMA FACTOR SIGD, CHLOROPLASTIC"/>
    <property type="match status" value="1"/>
</dbReference>
<feature type="domain" description="RNA polymerase sigma-70 region 4" evidence="8">
    <location>
        <begin position="223"/>
        <end position="275"/>
    </location>
</feature>
<name>A0AA37QGE0_9BACT</name>
<dbReference type="SUPFAM" id="SSF88946">
    <property type="entry name" value="Sigma2 domain of RNA polymerase sigma factors"/>
    <property type="match status" value="1"/>
</dbReference>
<dbReference type="InterPro" id="IPR036388">
    <property type="entry name" value="WH-like_DNA-bd_sf"/>
</dbReference>
<evidence type="ECO:0000256" key="1">
    <source>
        <dbReference type="ARBA" id="ARBA00023015"/>
    </source>
</evidence>
<evidence type="ECO:0000259" key="8">
    <source>
        <dbReference type="Pfam" id="PF04545"/>
    </source>
</evidence>
<dbReference type="InterPro" id="IPR009042">
    <property type="entry name" value="RNA_pol_sigma70_r1_2"/>
</dbReference>
<gene>
    <name evidence="9" type="primary">rpoD_2</name>
    <name evidence="9" type="ORF">rosag_28260</name>
</gene>
<dbReference type="Pfam" id="PF04545">
    <property type="entry name" value="Sigma70_r4"/>
    <property type="match status" value="1"/>
</dbReference>
<dbReference type="InterPro" id="IPR013324">
    <property type="entry name" value="RNA_pol_sigma_r3/r4-like"/>
</dbReference>
<evidence type="ECO:0000259" key="5">
    <source>
        <dbReference type="Pfam" id="PF00140"/>
    </source>
</evidence>
<keyword evidence="4" id="KW-0804">Transcription</keyword>
<dbReference type="EMBL" id="BRXS01000004">
    <property type="protein sequence ID" value="GLC26313.1"/>
    <property type="molecule type" value="Genomic_DNA"/>
</dbReference>
<evidence type="ECO:0000259" key="7">
    <source>
        <dbReference type="Pfam" id="PF04542"/>
    </source>
</evidence>
<dbReference type="PIRSF" id="PIRSF000770">
    <property type="entry name" value="RNA_pol_sigma-SigE/K"/>
    <property type="match status" value="1"/>
</dbReference>
<keyword evidence="10" id="KW-1185">Reference proteome</keyword>
<dbReference type="GO" id="GO:0016987">
    <property type="term" value="F:sigma factor activity"/>
    <property type="evidence" value="ECO:0007669"/>
    <property type="project" value="UniProtKB-KW"/>
</dbReference>
<evidence type="ECO:0000313" key="9">
    <source>
        <dbReference type="EMBL" id="GLC26313.1"/>
    </source>
</evidence>
<feature type="domain" description="RNA polymerase sigma-70 region 1.2" evidence="5">
    <location>
        <begin position="17"/>
        <end position="48"/>
    </location>
</feature>
<dbReference type="InterPro" id="IPR014284">
    <property type="entry name" value="RNA_pol_sigma-70_dom"/>
</dbReference>
<dbReference type="SUPFAM" id="SSF88659">
    <property type="entry name" value="Sigma3 and sigma4 domains of RNA polymerase sigma factors"/>
    <property type="match status" value="2"/>
</dbReference>
<dbReference type="InterPro" id="IPR007627">
    <property type="entry name" value="RNA_pol_sigma70_r2"/>
</dbReference>
<evidence type="ECO:0000256" key="2">
    <source>
        <dbReference type="ARBA" id="ARBA00023082"/>
    </source>
</evidence>
<dbReference type="InterPro" id="IPR013325">
    <property type="entry name" value="RNA_pol_sigma_r2"/>
</dbReference>
<dbReference type="GO" id="GO:0006352">
    <property type="term" value="P:DNA-templated transcription initiation"/>
    <property type="evidence" value="ECO:0007669"/>
    <property type="project" value="InterPro"/>
</dbReference>
<dbReference type="NCBIfam" id="TIGR02937">
    <property type="entry name" value="sigma70-ECF"/>
    <property type="match status" value="1"/>
</dbReference>
<keyword evidence="3" id="KW-0238">DNA-binding</keyword>
<dbReference type="Pfam" id="PF04539">
    <property type="entry name" value="Sigma70_r3"/>
    <property type="match status" value="1"/>
</dbReference>
<dbReference type="InterPro" id="IPR007624">
    <property type="entry name" value="RNA_pol_sigma70_r3"/>
</dbReference>